<evidence type="ECO:0000313" key="3">
    <source>
        <dbReference type="Proteomes" id="UP000317550"/>
    </source>
</evidence>
<name>A0A516SDS6_9NEIS</name>
<evidence type="ECO:0000259" key="1">
    <source>
        <dbReference type="Pfam" id="PF00111"/>
    </source>
</evidence>
<dbReference type="GO" id="GO:0051537">
    <property type="term" value="F:2 iron, 2 sulfur cluster binding"/>
    <property type="evidence" value="ECO:0007669"/>
    <property type="project" value="InterPro"/>
</dbReference>
<protein>
    <submittedName>
        <fullName evidence="2">2Fe-2S iron-sulfur cluster binding domain-containing protein</fullName>
    </submittedName>
</protein>
<dbReference type="RefSeq" id="WP_144277704.1">
    <property type="nucleotide sequence ID" value="NZ_CP041730.1"/>
</dbReference>
<gene>
    <name evidence="2" type="ORF">FNU76_07990</name>
</gene>
<dbReference type="AlphaFoldDB" id="A0A516SDS6"/>
<organism evidence="2 3">
    <name type="scientific">Chitinimonas arctica</name>
    <dbReference type="NCBI Taxonomy" id="2594795"/>
    <lineage>
        <taxon>Bacteria</taxon>
        <taxon>Pseudomonadati</taxon>
        <taxon>Pseudomonadota</taxon>
        <taxon>Betaproteobacteria</taxon>
        <taxon>Neisseriales</taxon>
        <taxon>Chitinibacteraceae</taxon>
        <taxon>Chitinimonas</taxon>
    </lineage>
</organism>
<feature type="domain" description="2Fe-2S ferredoxin-type" evidence="1">
    <location>
        <begin position="16"/>
        <end position="62"/>
    </location>
</feature>
<dbReference type="OrthoDB" id="9133614at2"/>
<dbReference type="InterPro" id="IPR001041">
    <property type="entry name" value="2Fe-2S_ferredoxin-type"/>
</dbReference>
<dbReference type="PROSITE" id="PS00197">
    <property type="entry name" value="2FE2S_FER_1"/>
    <property type="match status" value="1"/>
</dbReference>
<dbReference type="Gene3D" id="3.10.20.30">
    <property type="match status" value="1"/>
</dbReference>
<dbReference type="InterPro" id="IPR006058">
    <property type="entry name" value="2Fe2S_fd_BS"/>
</dbReference>
<reference evidence="3" key="1">
    <citation type="submission" date="2019-07" db="EMBL/GenBank/DDBJ databases">
        <title>Chitinimonas sp. nov., isolated from Ny-Alesund, arctica soil.</title>
        <authorList>
            <person name="Xu Q."/>
            <person name="Peng F."/>
        </authorList>
    </citation>
    <scope>NUCLEOTIDE SEQUENCE [LARGE SCALE GENOMIC DNA]</scope>
    <source>
        <strain evidence="3">R3-44</strain>
    </source>
</reference>
<keyword evidence="3" id="KW-1185">Reference proteome</keyword>
<sequence length="117" mass="12964">MTLLVLQGGGMRAALEVHADDGSLLIDAVRELSREGRLPLYWRCGQGTCGACVVRLQPLEEDAERQVVMTGKERNVLARLDLLDESQRQAASLPDHPDLPRLACHVRLPEGVLKVNW</sequence>
<accession>A0A516SDS6</accession>
<dbReference type="InterPro" id="IPR036010">
    <property type="entry name" value="2Fe-2S_ferredoxin-like_sf"/>
</dbReference>
<dbReference type="SUPFAM" id="SSF54292">
    <property type="entry name" value="2Fe-2S ferredoxin-like"/>
    <property type="match status" value="1"/>
</dbReference>
<dbReference type="KEGG" id="cari:FNU76_07990"/>
<proteinExistence type="predicted"/>
<dbReference type="InterPro" id="IPR012675">
    <property type="entry name" value="Beta-grasp_dom_sf"/>
</dbReference>
<dbReference type="Pfam" id="PF00111">
    <property type="entry name" value="Fer2"/>
    <property type="match status" value="1"/>
</dbReference>
<dbReference type="EMBL" id="CP041730">
    <property type="protein sequence ID" value="QDQ26305.1"/>
    <property type="molecule type" value="Genomic_DNA"/>
</dbReference>
<evidence type="ECO:0000313" key="2">
    <source>
        <dbReference type="EMBL" id="QDQ26305.1"/>
    </source>
</evidence>
<dbReference type="Proteomes" id="UP000317550">
    <property type="component" value="Chromosome"/>
</dbReference>